<reference evidence="2" key="1">
    <citation type="submission" date="2021-01" db="EMBL/GenBank/DDBJ databases">
        <title>Caligus Genome Assembly.</title>
        <authorList>
            <person name="Gallardo-Escarate C."/>
        </authorList>
    </citation>
    <scope>NUCLEOTIDE SEQUENCE [LARGE SCALE GENOMIC DNA]</scope>
</reference>
<sequence length="105" mass="12180">RYGLATSSLYTNKSKASPDEQSCHLCKKETETTFLFFYFYPKFLPLVRVEEEDIQNKHTFKTEYILLTVHGILYATRVNEVPLPPGIDCVARRSLEILDDDPILH</sequence>
<feature type="non-terminal residue" evidence="1">
    <location>
        <position position="1"/>
    </location>
</feature>
<evidence type="ECO:0000313" key="2">
    <source>
        <dbReference type="Proteomes" id="UP000595437"/>
    </source>
</evidence>
<dbReference type="Proteomes" id="UP000595437">
    <property type="component" value="Chromosome 10"/>
</dbReference>
<name>A0A7T8K0I0_CALRO</name>
<protein>
    <submittedName>
        <fullName evidence="1">Uncharacterized protein</fullName>
    </submittedName>
</protein>
<proteinExistence type="predicted"/>
<dbReference type="EMBL" id="CP045899">
    <property type="protein sequence ID" value="QQP41229.1"/>
    <property type="molecule type" value="Genomic_DNA"/>
</dbReference>
<accession>A0A7T8K0I0</accession>
<organism evidence="1 2">
    <name type="scientific">Caligus rogercresseyi</name>
    <name type="common">Sea louse</name>
    <dbReference type="NCBI Taxonomy" id="217165"/>
    <lineage>
        <taxon>Eukaryota</taxon>
        <taxon>Metazoa</taxon>
        <taxon>Ecdysozoa</taxon>
        <taxon>Arthropoda</taxon>
        <taxon>Crustacea</taxon>
        <taxon>Multicrustacea</taxon>
        <taxon>Hexanauplia</taxon>
        <taxon>Copepoda</taxon>
        <taxon>Siphonostomatoida</taxon>
        <taxon>Caligidae</taxon>
        <taxon>Caligus</taxon>
    </lineage>
</organism>
<keyword evidence="2" id="KW-1185">Reference proteome</keyword>
<gene>
    <name evidence="1" type="ORF">FKW44_015530</name>
</gene>
<evidence type="ECO:0000313" key="1">
    <source>
        <dbReference type="EMBL" id="QQP41229.1"/>
    </source>
</evidence>
<dbReference type="AlphaFoldDB" id="A0A7T8K0I0"/>